<dbReference type="PANTHER" id="PTHR43107:SF15">
    <property type="entry name" value="FATTY ACID TRANSPORT PROTEIN 3, ISOFORM A"/>
    <property type="match status" value="1"/>
</dbReference>
<dbReference type="InterPro" id="IPR025110">
    <property type="entry name" value="AMP-bd_C"/>
</dbReference>
<dbReference type="Gene3D" id="3.30.300.30">
    <property type="match status" value="1"/>
</dbReference>
<dbReference type="Pfam" id="PF00501">
    <property type="entry name" value="AMP-binding"/>
    <property type="match status" value="1"/>
</dbReference>
<keyword evidence="4" id="KW-0067">ATP-binding</keyword>
<evidence type="ECO:0000259" key="6">
    <source>
        <dbReference type="Pfam" id="PF13193"/>
    </source>
</evidence>
<dbReference type="InterPro" id="IPR042099">
    <property type="entry name" value="ANL_N_sf"/>
</dbReference>
<keyword evidence="3" id="KW-0547">Nucleotide-binding</keyword>
<comment type="similarity">
    <text evidence="1">Belongs to the ATP-dependent AMP-binding enzyme family.</text>
</comment>
<evidence type="ECO:0000256" key="4">
    <source>
        <dbReference type="ARBA" id="ARBA00022840"/>
    </source>
</evidence>
<dbReference type="InterPro" id="IPR000873">
    <property type="entry name" value="AMP-dep_synth/lig_dom"/>
</dbReference>
<protein>
    <submittedName>
        <fullName evidence="7">ATP-dependent acyl-CoA ligase</fullName>
    </submittedName>
</protein>
<dbReference type="Pfam" id="PF13193">
    <property type="entry name" value="AMP-binding_C"/>
    <property type="match status" value="1"/>
</dbReference>
<proteinExistence type="inferred from homology"/>
<reference evidence="7 8" key="1">
    <citation type="submission" date="2016-05" db="EMBL/GenBank/DDBJ databases">
        <title>Genome Sequence of Pseudomonas citronellolis Strain SJTE-3, an Estrogens and Persistent Organic Pollutants degradation strain.</title>
        <authorList>
            <person name="Liang R."/>
        </authorList>
    </citation>
    <scope>NUCLEOTIDE SEQUENCE [LARGE SCALE GENOMIC DNA]</scope>
    <source>
        <strain evidence="7 8">SJTE-3</strain>
    </source>
</reference>
<dbReference type="GO" id="GO:0004467">
    <property type="term" value="F:long-chain fatty acid-CoA ligase activity"/>
    <property type="evidence" value="ECO:0007669"/>
    <property type="project" value="TreeGrafter"/>
</dbReference>
<accession>A0A1A9KB54</accession>
<evidence type="ECO:0000259" key="5">
    <source>
        <dbReference type="Pfam" id="PF00501"/>
    </source>
</evidence>
<dbReference type="GO" id="GO:0044539">
    <property type="term" value="P:long-chain fatty acid import into cell"/>
    <property type="evidence" value="ECO:0007669"/>
    <property type="project" value="TreeGrafter"/>
</dbReference>
<dbReference type="SUPFAM" id="SSF56801">
    <property type="entry name" value="Acetyl-CoA synthetase-like"/>
    <property type="match status" value="1"/>
</dbReference>
<organism evidence="7 8">
    <name type="scientific">Pseudomonas citronellolis</name>
    <dbReference type="NCBI Taxonomy" id="53408"/>
    <lineage>
        <taxon>Bacteria</taxon>
        <taxon>Pseudomonadati</taxon>
        <taxon>Pseudomonadota</taxon>
        <taxon>Gammaproteobacteria</taxon>
        <taxon>Pseudomonadales</taxon>
        <taxon>Pseudomonadaceae</taxon>
        <taxon>Pseudomonas</taxon>
    </lineage>
</organism>
<dbReference type="Proteomes" id="UP000077748">
    <property type="component" value="Chromosome"/>
</dbReference>
<evidence type="ECO:0000313" key="8">
    <source>
        <dbReference type="Proteomes" id="UP000077748"/>
    </source>
</evidence>
<name>A0A1A9KB54_9PSED</name>
<feature type="domain" description="AMP-binding enzyme C-terminal" evidence="6">
    <location>
        <begin position="433"/>
        <end position="508"/>
    </location>
</feature>
<dbReference type="PANTHER" id="PTHR43107">
    <property type="entry name" value="LONG-CHAIN FATTY ACID TRANSPORT PROTEIN"/>
    <property type="match status" value="1"/>
</dbReference>
<evidence type="ECO:0000256" key="2">
    <source>
        <dbReference type="ARBA" id="ARBA00022598"/>
    </source>
</evidence>
<dbReference type="Gene3D" id="3.40.50.12780">
    <property type="entry name" value="N-terminal domain of ligase-like"/>
    <property type="match status" value="1"/>
</dbReference>
<dbReference type="GO" id="GO:0005886">
    <property type="term" value="C:plasma membrane"/>
    <property type="evidence" value="ECO:0007669"/>
    <property type="project" value="TreeGrafter"/>
</dbReference>
<dbReference type="PROSITE" id="PS00455">
    <property type="entry name" value="AMP_BINDING"/>
    <property type="match status" value="1"/>
</dbReference>
<evidence type="ECO:0000313" key="7">
    <source>
        <dbReference type="EMBL" id="ANI14718.1"/>
    </source>
</evidence>
<dbReference type="GO" id="GO:0005324">
    <property type="term" value="F:long-chain fatty acid transmembrane transporter activity"/>
    <property type="evidence" value="ECO:0007669"/>
    <property type="project" value="TreeGrafter"/>
</dbReference>
<evidence type="ECO:0000256" key="1">
    <source>
        <dbReference type="ARBA" id="ARBA00006432"/>
    </source>
</evidence>
<keyword evidence="2 7" id="KW-0436">Ligase</keyword>
<evidence type="ECO:0000256" key="3">
    <source>
        <dbReference type="ARBA" id="ARBA00022741"/>
    </source>
</evidence>
<dbReference type="EMBL" id="CP015878">
    <property type="protein sequence ID" value="ANI14718.1"/>
    <property type="molecule type" value="Genomic_DNA"/>
</dbReference>
<gene>
    <name evidence="7" type="ORF">A9C11_12280</name>
</gene>
<feature type="domain" description="AMP-dependent synthetase/ligase" evidence="5">
    <location>
        <begin position="19"/>
        <end position="371"/>
    </location>
</feature>
<dbReference type="GO" id="GO:0005524">
    <property type="term" value="F:ATP binding"/>
    <property type="evidence" value="ECO:0007669"/>
    <property type="project" value="UniProtKB-KW"/>
</dbReference>
<dbReference type="InterPro" id="IPR045851">
    <property type="entry name" value="AMP-bd_C_sf"/>
</dbReference>
<dbReference type="AlphaFoldDB" id="A0A1A9KB54"/>
<dbReference type="InterPro" id="IPR020845">
    <property type="entry name" value="AMP-binding_CS"/>
</dbReference>
<dbReference type="RefSeq" id="WP_064582784.1">
    <property type="nucleotide sequence ID" value="NZ_CP015878.1"/>
</dbReference>
<sequence>MNVHDLEDLGGGTLTGLLARRARQAPDNPALLFEGREYSYAELNREADRLGSALMAQGLGKGDVLGVFLGNRPEYLFTTLGSSRAGLVNVSINNAYKGEFLHYALEHSGVQILITDSRLAQAVAQLDELPPTLRTLVYLGDEAPGIDAPGLRVLSWAELLAGASDAPQFPRVEYHDIGAISFTSGTTGKSKGVVAPHLQGVIMARETAQAFGLTPRDRLYTCMPLFHGMAQVTTCAAAIYAGACIILSPRFSVSNLWNEVREARATQFNALGSMLHMLLSTPPSPRDREHDVQLVFAAPAPAEVLYRFEARFGVHVLEGYGQTEIKNVLYNPRQGRKVGSLGKPTASSILEIHDAQGNRLAPGQVGEIVYRPRLPHIMLSHYHRNPTATLEKMAGLWWHTGDLGSMDEDGFFYFHDRKSDSLRRRGENISSMELERALAAFPGVVDAAAIGVRSDLGEDEVMVVVEHHAPQALDFSALFQHCVRQLPRFMVPRYYRVVQVLPRTPTGKVLKVPLREAGLTADTWDHVAVGLTVPR</sequence>